<dbReference type="PROSITE" id="PS51257">
    <property type="entry name" value="PROKAR_LIPOPROTEIN"/>
    <property type="match status" value="1"/>
</dbReference>
<accession>A0ABT0WYY5</accession>
<keyword evidence="2" id="KW-1185">Reference proteome</keyword>
<comment type="caution">
    <text evidence="1">The sequence shown here is derived from an EMBL/GenBank/DDBJ whole genome shotgun (WGS) entry which is preliminary data.</text>
</comment>
<evidence type="ECO:0000313" key="2">
    <source>
        <dbReference type="Proteomes" id="UP001202243"/>
    </source>
</evidence>
<protein>
    <submittedName>
        <fullName evidence="1">Uncharacterized protein</fullName>
    </submittedName>
</protein>
<dbReference type="Proteomes" id="UP001202243">
    <property type="component" value="Unassembled WGS sequence"/>
</dbReference>
<reference evidence="1 2" key="1">
    <citation type="submission" date="2022-06" db="EMBL/GenBank/DDBJ databases">
        <title>Janthinobacterium kumbetensis sp. nov., isolated from spring water in Turkey.</title>
        <authorList>
            <person name="Inan Bektas K."/>
            <person name="Belduz A.A."/>
            <person name="Canakci S."/>
            <person name="Nalcaoglu A."/>
            <person name="Ceylan E."/>
            <person name="Kati H."/>
        </authorList>
    </citation>
    <scope>NUCLEOTIDE SEQUENCE [LARGE SCALE GENOMIC DNA]</scope>
    <source>
        <strain evidence="1 2">GK</strain>
    </source>
</reference>
<organism evidence="1 2">
    <name type="scientific">Janthinobacterium kumbetense</name>
    <dbReference type="NCBI Taxonomy" id="2950280"/>
    <lineage>
        <taxon>Bacteria</taxon>
        <taxon>Pseudomonadati</taxon>
        <taxon>Pseudomonadota</taxon>
        <taxon>Betaproteobacteria</taxon>
        <taxon>Burkholderiales</taxon>
        <taxon>Oxalobacteraceae</taxon>
        <taxon>Janthinobacterium</taxon>
    </lineage>
</organism>
<name>A0ABT0WYY5_9BURK</name>
<dbReference type="EMBL" id="JAMQGR010000018">
    <property type="protein sequence ID" value="MCM2569245.1"/>
    <property type="molecule type" value="Genomic_DNA"/>
</dbReference>
<evidence type="ECO:0000313" key="1">
    <source>
        <dbReference type="EMBL" id="MCM2569245.1"/>
    </source>
</evidence>
<sequence>MCAGRKSSSATWPCGAAITACRKAHEATIKTIKEENIIETTLFGQPLALGDARITYDSLSPLDLRQPVDALADDLGEDLLQITCANGDIVDVGWYPAWNAQGRLRVVAVRGQDWDAPVFSAQPDKDPQALLQALRAALASVG</sequence>
<proteinExistence type="predicted"/>
<dbReference type="RefSeq" id="WP_251351890.1">
    <property type="nucleotide sequence ID" value="NZ_JAMQGR010000018.1"/>
</dbReference>
<gene>
    <name evidence="1" type="ORF">NCG91_26825</name>
</gene>